<dbReference type="AlphaFoldDB" id="A0AAV9CUS4"/>
<reference evidence="1" key="2">
    <citation type="submission" date="2023-06" db="EMBL/GenBank/DDBJ databases">
        <authorList>
            <person name="Ma L."/>
            <person name="Liu K.-W."/>
            <person name="Li Z."/>
            <person name="Hsiao Y.-Y."/>
            <person name="Qi Y."/>
            <person name="Fu T."/>
            <person name="Tang G."/>
            <person name="Zhang D."/>
            <person name="Sun W.-H."/>
            <person name="Liu D.-K."/>
            <person name="Li Y."/>
            <person name="Chen G.-Z."/>
            <person name="Liu X.-D."/>
            <person name="Liao X.-Y."/>
            <person name="Jiang Y.-T."/>
            <person name="Yu X."/>
            <person name="Hao Y."/>
            <person name="Huang J."/>
            <person name="Zhao X.-W."/>
            <person name="Ke S."/>
            <person name="Chen Y.-Y."/>
            <person name="Wu W.-L."/>
            <person name="Hsu J.-L."/>
            <person name="Lin Y.-F."/>
            <person name="Huang M.-D."/>
            <person name="Li C.-Y."/>
            <person name="Huang L."/>
            <person name="Wang Z.-W."/>
            <person name="Zhao X."/>
            <person name="Zhong W.-Y."/>
            <person name="Peng D.-H."/>
            <person name="Ahmad S."/>
            <person name="Lan S."/>
            <person name="Zhang J.-S."/>
            <person name="Tsai W.-C."/>
            <person name="Van De Peer Y."/>
            <person name="Liu Z.-J."/>
        </authorList>
    </citation>
    <scope>NUCLEOTIDE SEQUENCE</scope>
    <source>
        <strain evidence="1">CP</strain>
        <tissue evidence="1">Leaves</tissue>
    </source>
</reference>
<gene>
    <name evidence="1" type="ORF">QJS10_CPB17g02569</name>
</gene>
<accession>A0AAV9CUS4</accession>
<keyword evidence="2" id="KW-1185">Reference proteome</keyword>
<comment type="caution">
    <text evidence="1">The sequence shown here is derived from an EMBL/GenBank/DDBJ whole genome shotgun (WGS) entry which is preliminary data.</text>
</comment>
<reference evidence="1" key="1">
    <citation type="journal article" date="2023" name="Nat. Commun.">
        <title>Diploid and tetraploid genomes of Acorus and the evolution of monocots.</title>
        <authorList>
            <person name="Ma L."/>
            <person name="Liu K.W."/>
            <person name="Li Z."/>
            <person name="Hsiao Y.Y."/>
            <person name="Qi Y."/>
            <person name="Fu T."/>
            <person name="Tang G.D."/>
            <person name="Zhang D."/>
            <person name="Sun W.H."/>
            <person name="Liu D.K."/>
            <person name="Li Y."/>
            <person name="Chen G.Z."/>
            <person name="Liu X.D."/>
            <person name="Liao X.Y."/>
            <person name="Jiang Y.T."/>
            <person name="Yu X."/>
            <person name="Hao Y."/>
            <person name="Huang J."/>
            <person name="Zhao X.W."/>
            <person name="Ke S."/>
            <person name="Chen Y.Y."/>
            <person name="Wu W.L."/>
            <person name="Hsu J.L."/>
            <person name="Lin Y.F."/>
            <person name="Huang M.D."/>
            <person name="Li C.Y."/>
            <person name="Huang L."/>
            <person name="Wang Z.W."/>
            <person name="Zhao X."/>
            <person name="Zhong W.Y."/>
            <person name="Peng D.H."/>
            <person name="Ahmad S."/>
            <person name="Lan S."/>
            <person name="Zhang J.S."/>
            <person name="Tsai W.C."/>
            <person name="Van de Peer Y."/>
            <person name="Liu Z.J."/>
        </authorList>
    </citation>
    <scope>NUCLEOTIDE SEQUENCE</scope>
    <source>
        <strain evidence="1">CP</strain>
    </source>
</reference>
<evidence type="ECO:0000313" key="2">
    <source>
        <dbReference type="Proteomes" id="UP001180020"/>
    </source>
</evidence>
<dbReference type="EMBL" id="JAUJYO010000017">
    <property type="protein sequence ID" value="KAK1292635.1"/>
    <property type="molecule type" value="Genomic_DNA"/>
</dbReference>
<sequence>MAKSSDDDERLRKLLSICFTKSPGIWSNEKGVNNCKTFDKLFQFAQKIEVLMYTSPVDEIFRLNGILDSDVMLSL</sequence>
<evidence type="ECO:0000313" key="1">
    <source>
        <dbReference type="EMBL" id="KAK1292635.1"/>
    </source>
</evidence>
<protein>
    <submittedName>
        <fullName evidence="1">Uncharacterized protein</fullName>
    </submittedName>
</protein>
<proteinExistence type="predicted"/>
<organism evidence="1 2">
    <name type="scientific">Acorus calamus</name>
    <name type="common">Sweet flag</name>
    <dbReference type="NCBI Taxonomy" id="4465"/>
    <lineage>
        <taxon>Eukaryota</taxon>
        <taxon>Viridiplantae</taxon>
        <taxon>Streptophyta</taxon>
        <taxon>Embryophyta</taxon>
        <taxon>Tracheophyta</taxon>
        <taxon>Spermatophyta</taxon>
        <taxon>Magnoliopsida</taxon>
        <taxon>Liliopsida</taxon>
        <taxon>Acoraceae</taxon>
        <taxon>Acorus</taxon>
    </lineage>
</organism>
<dbReference type="Proteomes" id="UP001180020">
    <property type="component" value="Unassembled WGS sequence"/>
</dbReference>
<name>A0AAV9CUS4_ACOCL</name>